<evidence type="ECO:0000313" key="1">
    <source>
        <dbReference type="EMBL" id="CRH07241.1"/>
    </source>
</evidence>
<proteinExistence type="predicted"/>
<evidence type="ECO:0008006" key="2">
    <source>
        <dbReference type="Google" id="ProtNLM"/>
    </source>
</evidence>
<organism evidence="1">
    <name type="scientific">Magnetococcus massalia (strain MO-1)</name>
    <dbReference type="NCBI Taxonomy" id="451514"/>
    <lineage>
        <taxon>Bacteria</taxon>
        <taxon>Pseudomonadati</taxon>
        <taxon>Pseudomonadota</taxon>
        <taxon>Magnetococcia</taxon>
        <taxon>Magnetococcales</taxon>
        <taxon>Magnetococcaceae</taxon>
        <taxon>Magnetococcus</taxon>
    </lineage>
</organism>
<dbReference type="InterPro" id="IPR028082">
    <property type="entry name" value="Peripla_BP_I"/>
</dbReference>
<dbReference type="EMBL" id="LO017727">
    <property type="protein sequence ID" value="CRH07241.1"/>
    <property type="molecule type" value="Genomic_DNA"/>
</dbReference>
<name>A0A1S7LN30_MAGMO</name>
<dbReference type="Pfam" id="PF04392">
    <property type="entry name" value="ABC_sub_bind"/>
    <property type="match status" value="1"/>
</dbReference>
<dbReference type="AlphaFoldDB" id="A0A1S7LN30"/>
<dbReference type="PANTHER" id="PTHR35271">
    <property type="entry name" value="ABC TRANSPORTER, SUBSTRATE-BINDING LIPOPROTEIN-RELATED"/>
    <property type="match status" value="1"/>
</dbReference>
<sequence length="325" mass="35529">MRRLITLFVIIAVVAAAGFWLSLPQEQQAKKRPIIGTVSLTGVDKKTVAGFRETLANLGHIDGQTVEIRQMEPAGQIDRLDGIIQSHLEQGVDMLFVSSTPATLAAKRLTAEHPVPVLFCPVNDPVGSGILQSLQQPGGNITGIRLPVGDQPRLQWLKTLLPTTKRVYFPFTPTDKSALATLEQVQHITQQLGIELVLEPVKDLAAMQEAVTQMPEVDAIFLPRDSSVESQIDLWVTTALKHKLPLSAPSYQQVERGALFCYGFVHNKLGNQAAYLADKILRGDDPGNLAVEMGENFLVINLKTARSIGLEIPDHLLSKAAMIIE</sequence>
<dbReference type="SUPFAM" id="SSF53822">
    <property type="entry name" value="Periplasmic binding protein-like I"/>
    <property type="match status" value="1"/>
</dbReference>
<dbReference type="CDD" id="cd06325">
    <property type="entry name" value="PBP1_ABC_unchar_transporter"/>
    <property type="match status" value="1"/>
</dbReference>
<protein>
    <recommendedName>
        <fullName evidence="2">ABC transporter substrate-binding protein</fullName>
    </recommendedName>
</protein>
<accession>A0A1S7LN30</accession>
<dbReference type="InterPro" id="IPR007487">
    <property type="entry name" value="ABC_transpt-TYRBP-like"/>
</dbReference>
<dbReference type="PANTHER" id="PTHR35271:SF1">
    <property type="entry name" value="ABC TRANSPORTER, SUBSTRATE-BINDING LIPOPROTEIN"/>
    <property type="match status" value="1"/>
</dbReference>
<gene>
    <name evidence="1" type="ORF">MAGMO_3100</name>
</gene>
<dbReference type="Gene3D" id="3.40.50.2300">
    <property type="match status" value="2"/>
</dbReference>
<reference evidence="1" key="1">
    <citation type="submission" date="2015-04" db="EMBL/GenBank/DDBJ databases">
        <authorList>
            <person name="Syromyatnikov M.Y."/>
            <person name="Popov V.N."/>
        </authorList>
    </citation>
    <scope>NUCLEOTIDE SEQUENCE</scope>
    <source>
        <strain evidence="1">MO-1</strain>
    </source>
</reference>